<keyword evidence="1" id="KW-0812">Transmembrane</keyword>
<accession>A0ABX8S0N5</accession>
<feature type="transmembrane region" description="Helical" evidence="1">
    <location>
        <begin position="12"/>
        <end position="35"/>
    </location>
</feature>
<keyword evidence="1" id="KW-1133">Transmembrane helix</keyword>
<name>A0ABX8S0N5_NOCIO</name>
<evidence type="ECO:0000313" key="2">
    <source>
        <dbReference type="EMBL" id="QXN95544.1"/>
    </source>
</evidence>
<dbReference type="Proteomes" id="UP000694257">
    <property type="component" value="Chromosome"/>
</dbReference>
<dbReference type="RefSeq" id="WP_218478461.1">
    <property type="nucleotide sequence ID" value="NZ_BAABJN010000018.1"/>
</dbReference>
<proteinExistence type="predicted"/>
<gene>
    <name evidence="2" type="ORF">KV110_14320</name>
</gene>
<organism evidence="2 3">
    <name type="scientific">Nocardia iowensis</name>
    <dbReference type="NCBI Taxonomy" id="204891"/>
    <lineage>
        <taxon>Bacteria</taxon>
        <taxon>Bacillati</taxon>
        <taxon>Actinomycetota</taxon>
        <taxon>Actinomycetes</taxon>
        <taxon>Mycobacteriales</taxon>
        <taxon>Nocardiaceae</taxon>
        <taxon>Nocardia</taxon>
    </lineage>
</organism>
<evidence type="ECO:0000313" key="3">
    <source>
        <dbReference type="Proteomes" id="UP000694257"/>
    </source>
</evidence>
<keyword evidence="1" id="KW-0472">Membrane</keyword>
<reference evidence="2 3" key="1">
    <citation type="submission" date="2021-07" db="EMBL/GenBank/DDBJ databases">
        <title>Whole Genome Sequence of Nocardia Iowensis.</title>
        <authorList>
            <person name="Lamm A."/>
            <person name="Collins-Fairclough A.M."/>
            <person name="Bunk B."/>
            <person name="Sproer C."/>
        </authorList>
    </citation>
    <scope>NUCLEOTIDE SEQUENCE [LARGE SCALE GENOMIC DNA]</scope>
    <source>
        <strain evidence="2 3">NRRL 5646</strain>
    </source>
</reference>
<protein>
    <submittedName>
        <fullName evidence="2">Uncharacterized protein</fullName>
    </submittedName>
</protein>
<keyword evidence="3" id="KW-1185">Reference proteome</keyword>
<sequence length="200" mass="21775">MKIYADRTPVAVRQLVTDLLVVAWVYAAVRVALWLHDLLHKLAVPGQKLEGAGNGMADNLDAVGDKVGRVPMVGDELTSPFERTAAAARTISEAGRDQQDLIGDLAMALAIGSLIVPIGLVLFLWLPLRLRWIRRAAVAARLRTDPSGQDLLALRALANQPLRTLDRLDPHAVDAWRRGDDTTIRQLAALELHGLGLHGE</sequence>
<feature type="transmembrane region" description="Helical" evidence="1">
    <location>
        <begin position="105"/>
        <end position="126"/>
    </location>
</feature>
<evidence type="ECO:0000256" key="1">
    <source>
        <dbReference type="SAM" id="Phobius"/>
    </source>
</evidence>
<dbReference type="EMBL" id="CP078145">
    <property type="protein sequence ID" value="QXN95544.1"/>
    <property type="molecule type" value="Genomic_DNA"/>
</dbReference>